<protein>
    <submittedName>
        <fullName evidence="2">Uncharacterized protein</fullName>
    </submittedName>
</protein>
<feature type="chain" id="PRO_5045317700" evidence="1">
    <location>
        <begin position="16"/>
        <end position="222"/>
    </location>
</feature>
<proteinExistence type="predicted"/>
<name>A0ABQ9HTN3_9NEOP</name>
<reference evidence="2 3" key="1">
    <citation type="submission" date="2023-02" db="EMBL/GenBank/DDBJ databases">
        <title>LHISI_Scaffold_Assembly.</title>
        <authorList>
            <person name="Stuart O.P."/>
            <person name="Cleave R."/>
            <person name="Magrath M.J.L."/>
            <person name="Mikheyev A.S."/>
        </authorList>
    </citation>
    <scope>NUCLEOTIDE SEQUENCE [LARGE SCALE GENOMIC DNA]</scope>
    <source>
        <strain evidence="2">Daus_M_001</strain>
        <tissue evidence="2">Leg muscle</tissue>
    </source>
</reference>
<sequence length="222" mass="24999">MFLLYILILLRTVSDDTTHDSAHALYGLEIITREISKFCQLELLSSLMGLLEISKLGFNYMNYVKIINQGGGGCIFSANGHGKSACDAIDGFCKHFATKFHLRRECVDAIRDSASFVAEVANLVPKTTLLVLKGRTIQTFRIGGWDRSLVYLKRYKTLQCRLCISMVCYKGFQWQEESGQKKDEYSVQLGNVLLTVRNPTPLGPSAILHTFDKAELLKIQHI</sequence>
<evidence type="ECO:0000313" key="2">
    <source>
        <dbReference type="EMBL" id="KAJ8887744.1"/>
    </source>
</evidence>
<comment type="caution">
    <text evidence="2">The sequence shown here is derived from an EMBL/GenBank/DDBJ whole genome shotgun (WGS) entry which is preliminary data.</text>
</comment>
<evidence type="ECO:0000256" key="1">
    <source>
        <dbReference type="SAM" id="SignalP"/>
    </source>
</evidence>
<feature type="signal peptide" evidence="1">
    <location>
        <begin position="1"/>
        <end position="15"/>
    </location>
</feature>
<gene>
    <name evidence="2" type="ORF">PR048_013962</name>
</gene>
<keyword evidence="3" id="KW-1185">Reference proteome</keyword>
<organism evidence="2 3">
    <name type="scientific">Dryococelus australis</name>
    <dbReference type="NCBI Taxonomy" id="614101"/>
    <lineage>
        <taxon>Eukaryota</taxon>
        <taxon>Metazoa</taxon>
        <taxon>Ecdysozoa</taxon>
        <taxon>Arthropoda</taxon>
        <taxon>Hexapoda</taxon>
        <taxon>Insecta</taxon>
        <taxon>Pterygota</taxon>
        <taxon>Neoptera</taxon>
        <taxon>Polyneoptera</taxon>
        <taxon>Phasmatodea</taxon>
        <taxon>Verophasmatodea</taxon>
        <taxon>Anareolatae</taxon>
        <taxon>Phasmatidae</taxon>
        <taxon>Eurycanthinae</taxon>
        <taxon>Dryococelus</taxon>
    </lineage>
</organism>
<dbReference type="Proteomes" id="UP001159363">
    <property type="component" value="Chromosome X"/>
</dbReference>
<keyword evidence="1" id="KW-0732">Signal</keyword>
<accession>A0ABQ9HTN3</accession>
<dbReference type="EMBL" id="JARBHB010000004">
    <property type="protein sequence ID" value="KAJ8887744.1"/>
    <property type="molecule type" value="Genomic_DNA"/>
</dbReference>
<evidence type="ECO:0000313" key="3">
    <source>
        <dbReference type="Proteomes" id="UP001159363"/>
    </source>
</evidence>